<feature type="coiled-coil region" evidence="1">
    <location>
        <begin position="291"/>
        <end position="318"/>
    </location>
</feature>
<reference evidence="3" key="1">
    <citation type="submission" date="2015-11" db="EMBL/GenBank/DDBJ databases">
        <authorList>
            <person name="Seth-Smith H.M.B."/>
        </authorList>
    </citation>
    <scope>NUCLEOTIDE SEQUENCE [LARGE SCALE GENOMIC DNA]</scope>
    <source>
        <strain evidence="3">2013Ark11</strain>
    </source>
</reference>
<evidence type="ECO:0000313" key="2">
    <source>
        <dbReference type="EMBL" id="CUT18139.1"/>
    </source>
</evidence>
<gene>
    <name evidence="2" type="ORF">Ark11_1335</name>
</gene>
<keyword evidence="3" id="KW-1185">Reference proteome</keyword>
<proteinExistence type="predicted"/>
<dbReference type="Proteomes" id="UP000198651">
    <property type="component" value="Chromosome I"/>
</dbReference>
<dbReference type="EMBL" id="LN906597">
    <property type="protein sequence ID" value="CUT18139.1"/>
    <property type="molecule type" value="Genomic_DNA"/>
</dbReference>
<evidence type="ECO:0000313" key="3">
    <source>
        <dbReference type="Proteomes" id="UP000198651"/>
    </source>
</evidence>
<keyword evidence="1" id="KW-0175">Coiled coil</keyword>
<evidence type="ECO:0000256" key="1">
    <source>
        <dbReference type="SAM" id="Coils"/>
    </source>
</evidence>
<sequence>MPTLSATVSKSPMSLLELSLNKCSEKFSGKYCGDSDLKSIKYLDMLDIMGAVPVLEKSGISLLSKYEDPKKYQSEKSLPKCVSSIMEREVPIFPWKKEILKLKLSINDYRAELLLKRESYLNSEHSRQSFMKLVKFNADQMECFLNFIEKAENSLSSILYYPPEYKKLHNIVTVASGVTLKLKDEITYLIDLLSDKLKIFTIRGAIMNSELSSLVSELIEAIDISISTISTIEGTIFNFIGRNNFLCLEDILGKEEVYVSNCYNNLRCMKKFMKDIFSNSPIRKIFPSKERNHLKREIRELETKIRESEMNLEEMYRFLHVRYSVLVNSKSLEIEKMESSPQKSSRERCINQKKVSFLKKEIMEMKSFI</sequence>
<organism evidence="2 3">
    <name type="scientific">Candidatus Ichthyocystis hellenicum</name>
    <dbReference type="NCBI Taxonomy" id="1561003"/>
    <lineage>
        <taxon>Bacteria</taxon>
        <taxon>Pseudomonadati</taxon>
        <taxon>Pseudomonadota</taxon>
        <taxon>Betaproteobacteria</taxon>
        <taxon>Burkholderiales</taxon>
        <taxon>Candidatus Ichthyocystis</taxon>
    </lineage>
</organism>
<name>A0A0S4M4A2_9BURK</name>
<protein>
    <submittedName>
        <fullName evidence="2">Putative coiled coil protein</fullName>
    </submittedName>
</protein>
<dbReference type="AlphaFoldDB" id="A0A0S4M4A2"/>
<accession>A0A0S4M4A2</accession>